<dbReference type="EMBL" id="AP010968">
    <property type="protein sequence ID" value="BAJ29542.1"/>
    <property type="molecule type" value="Genomic_DNA"/>
</dbReference>
<dbReference type="PANTHER" id="PTHR21621">
    <property type="entry name" value="RIBOSOMAL PROTEIN S6 MODIFICATION PROTEIN"/>
    <property type="match status" value="1"/>
</dbReference>
<dbReference type="HOGENOM" id="CLU_055286_2_0_11"/>
<evidence type="ECO:0000313" key="2">
    <source>
        <dbReference type="EMBL" id="BAJ29542.1"/>
    </source>
</evidence>
<evidence type="ECO:0000313" key="3">
    <source>
        <dbReference type="Proteomes" id="UP000007076"/>
    </source>
</evidence>
<dbReference type="PANTHER" id="PTHR21621:SF0">
    <property type="entry name" value="BETA-CITRYLGLUTAMATE SYNTHASE B-RELATED"/>
    <property type="match status" value="1"/>
</dbReference>
<organism evidence="2 3">
    <name type="scientific">Kitasatospora setae (strain ATCC 33774 / DSM 43861 / JCM 3304 / KCC A-0304 / NBRC 14216 / KM-6054)</name>
    <name type="common">Streptomyces setae</name>
    <dbReference type="NCBI Taxonomy" id="452652"/>
    <lineage>
        <taxon>Bacteria</taxon>
        <taxon>Bacillati</taxon>
        <taxon>Actinomycetota</taxon>
        <taxon>Actinomycetes</taxon>
        <taxon>Kitasatosporales</taxon>
        <taxon>Streptomycetaceae</taxon>
        <taxon>Kitasatospora</taxon>
    </lineage>
</organism>
<dbReference type="Gene3D" id="3.30.470.20">
    <property type="entry name" value="ATP-grasp fold, B domain"/>
    <property type="match status" value="1"/>
</dbReference>
<protein>
    <recommendedName>
        <fullName evidence="1">MvdD-like pre-ATP grasp domain-containing protein</fullName>
    </recommendedName>
</protein>
<keyword evidence="3" id="KW-1185">Reference proteome</keyword>
<proteinExistence type="predicted"/>
<dbReference type="GO" id="GO:0009432">
    <property type="term" value="P:SOS response"/>
    <property type="evidence" value="ECO:0007669"/>
    <property type="project" value="TreeGrafter"/>
</dbReference>
<dbReference type="GO" id="GO:0018169">
    <property type="term" value="F:ribosomal S6-glutamic acid ligase activity"/>
    <property type="evidence" value="ECO:0007669"/>
    <property type="project" value="TreeGrafter"/>
</dbReference>
<accession>E4NEB1</accession>
<dbReference type="Pfam" id="PF21068">
    <property type="entry name" value="ATPgraspMvdD"/>
    <property type="match status" value="1"/>
</dbReference>
<name>E4NEB1_KITSK</name>
<dbReference type="PATRIC" id="fig|452652.3.peg.3740"/>
<dbReference type="RefSeq" id="WP_014136848.1">
    <property type="nucleotide sequence ID" value="NC_016109.1"/>
</dbReference>
<dbReference type="KEGG" id="ksk:KSE_37420"/>
<feature type="domain" description="MvdD-like pre-ATP grasp" evidence="1">
    <location>
        <begin position="2"/>
        <end position="119"/>
    </location>
</feature>
<dbReference type="STRING" id="452652.KSE_37420"/>
<dbReference type="Proteomes" id="UP000007076">
    <property type="component" value="Chromosome"/>
</dbReference>
<dbReference type="SUPFAM" id="SSF56059">
    <property type="entry name" value="Glutathione synthetase ATP-binding domain-like"/>
    <property type="match status" value="1"/>
</dbReference>
<dbReference type="GO" id="GO:0005737">
    <property type="term" value="C:cytoplasm"/>
    <property type="evidence" value="ECO:0007669"/>
    <property type="project" value="TreeGrafter"/>
</dbReference>
<reference evidence="2 3" key="1">
    <citation type="journal article" date="2010" name="DNA Res.">
        <title>Genome sequence of Kitasatospora setae NBRC 14216T: an evolutionary snapshot of the family Streptomycetaceae.</title>
        <authorList>
            <person name="Ichikawa N."/>
            <person name="Oguchi A."/>
            <person name="Ikeda H."/>
            <person name="Ishikawa J."/>
            <person name="Kitani S."/>
            <person name="Watanabe Y."/>
            <person name="Nakamura S."/>
            <person name="Katano Y."/>
            <person name="Kishi E."/>
            <person name="Sasagawa M."/>
            <person name="Ankai A."/>
            <person name="Fukui S."/>
            <person name="Hashimoto Y."/>
            <person name="Kamata S."/>
            <person name="Otoguro M."/>
            <person name="Tanikawa S."/>
            <person name="Nihira T."/>
            <person name="Horinouchi S."/>
            <person name="Ohnishi Y."/>
            <person name="Hayakawa M."/>
            <person name="Kuzuyama T."/>
            <person name="Arisawa A."/>
            <person name="Nomoto F."/>
            <person name="Miura H."/>
            <person name="Takahashi Y."/>
            <person name="Fujita N."/>
        </authorList>
    </citation>
    <scope>NUCLEOTIDE SEQUENCE [LARGE SCALE GENOMIC DNA]</scope>
    <source>
        <strain evidence="3">ATCC 33774 / DSM 43861 / JCM 3304 / KCC A-0304 / NBRC 14216 / KM-6054</strain>
    </source>
</reference>
<sequence>MTVLVLTNRLDPTADRVIKGLRARAVGVVRLDPGDLPEGVAIEAEHSGRAWRGRIFTAHHSVLVDDITAVYVRRPNSPRVLGSPTDPDAYRTYQWAARENHEGLYGVLFGLPGVRWANRPDRNRTAGLKGYQLATAAACGFAVPPTLFGNTVSGARRFVGAQGEAVYKPLRGAPERGGWQAMALYTRAVSTAELDESVRGAVCQFQRRIRPRYEARVTVVGDRVFTARLDSPTADGAVDWRQYQGTDQLVTTLIDTPAGLARSIHRYMRVMGLNYGCFDFMVDAADRWWFLECNPSGQYLGVENETGAPVTRAVVDWLAGAPGAGARN</sequence>
<dbReference type="eggNOG" id="COG0189">
    <property type="taxonomic scope" value="Bacteria"/>
</dbReference>
<dbReference type="InterPro" id="IPR048936">
    <property type="entry name" value="MvdD-like_ATPgrasp"/>
</dbReference>
<gene>
    <name evidence="2" type="ordered locus">KSE_37420</name>
</gene>
<evidence type="ECO:0000259" key="1">
    <source>
        <dbReference type="Pfam" id="PF21068"/>
    </source>
</evidence>
<dbReference type="AlphaFoldDB" id="E4NEB1"/>